<dbReference type="SMART" id="SM00240">
    <property type="entry name" value="FHA"/>
    <property type="match status" value="1"/>
</dbReference>
<dbReference type="PANTHER" id="PTHR33121:SF76">
    <property type="entry name" value="SIGNALING PROTEIN"/>
    <property type="match status" value="1"/>
</dbReference>
<protein>
    <submittedName>
        <fullName evidence="3">EAL domain-containing protein (Putative c-di-GMP-specific phosphodiesterase class I)</fullName>
    </submittedName>
</protein>
<dbReference type="SUPFAM" id="SSF49879">
    <property type="entry name" value="SMAD/FHA domain"/>
    <property type="match status" value="1"/>
</dbReference>
<dbReference type="PROSITE" id="PS50006">
    <property type="entry name" value="FHA_DOMAIN"/>
    <property type="match status" value="1"/>
</dbReference>
<dbReference type="SMART" id="SM00052">
    <property type="entry name" value="EAL"/>
    <property type="match status" value="1"/>
</dbReference>
<keyword evidence="4" id="KW-1185">Reference proteome</keyword>
<dbReference type="InterPro" id="IPR035919">
    <property type="entry name" value="EAL_sf"/>
</dbReference>
<dbReference type="AlphaFoldDB" id="A0A4R2L482"/>
<dbReference type="Pfam" id="PF00563">
    <property type="entry name" value="EAL"/>
    <property type="match status" value="1"/>
</dbReference>
<dbReference type="CDD" id="cd00060">
    <property type="entry name" value="FHA"/>
    <property type="match status" value="1"/>
</dbReference>
<evidence type="ECO:0000259" key="1">
    <source>
        <dbReference type="PROSITE" id="PS50006"/>
    </source>
</evidence>
<dbReference type="EMBL" id="SLWY01000006">
    <property type="protein sequence ID" value="TCO82027.1"/>
    <property type="molecule type" value="Genomic_DNA"/>
</dbReference>
<feature type="domain" description="EAL" evidence="2">
    <location>
        <begin position="156"/>
        <end position="398"/>
    </location>
</feature>
<dbReference type="Gene3D" id="2.60.200.20">
    <property type="match status" value="1"/>
</dbReference>
<dbReference type="InterPro" id="IPR000253">
    <property type="entry name" value="FHA_dom"/>
</dbReference>
<accession>A0A4R2L482</accession>
<proteinExistence type="predicted"/>
<dbReference type="InterPro" id="IPR050706">
    <property type="entry name" value="Cyclic-di-GMP_PDE-like"/>
</dbReference>
<name>A0A4R2L482_9GAMM</name>
<dbReference type="Gene3D" id="3.20.20.450">
    <property type="entry name" value="EAL domain"/>
    <property type="match status" value="1"/>
</dbReference>
<evidence type="ECO:0000313" key="4">
    <source>
        <dbReference type="Proteomes" id="UP000295765"/>
    </source>
</evidence>
<evidence type="ECO:0000313" key="3">
    <source>
        <dbReference type="EMBL" id="TCO82027.1"/>
    </source>
</evidence>
<dbReference type="Pfam" id="PF00498">
    <property type="entry name" value="FHA"/>
    <property type="match status" value="1"/>
</dbReference>
<gene>
    <name evidence="3" type="ORF">EV699_106122</name>
</gene>
<feature type="domain" description="FHA" evidence="1">
    <location>
        <begin position="50"/>
        <end position="100"/>
    </location>
</feature>
<reference evidence="3 4" key="1">
    <citation type="submission" date="2019-03" db="EMBL/GenBank/DDBJ databases">
        <title>Genomic Encyclopedia of Type Strains, Phase IV (KMG-IV): sequencing the most valuable type-strain genomes for metagenomic binning, comparative biology and taxonomic classification.</title>
        <authorList>
            <person name="Goeker M."/>
        </authorList>
    </citation>
    <scope>NUCLEOTIDE SEQUENCE [LARGE SCALE GENOMIC DNA]</scope>
    <source>
        <strain evidence="3 4">DSM 25287</strain>
    </source>
</reference>
<evidence type="ECO:0000259" key="2">
    <source>
        <dbReference type="PROSITE" id="PS50883"/>
    </source>
</evidence>
<organism evidence="3 4">
    <name type="scientific">Plasticicumulans lactativorans</name>
    <dbReference type="NCBI Taxonomy" id="1133106"/>
    <lineage>
        <taxon>Bacteria</taxon>
        <taxon>Pseudomonadati</taxon>
        <taxon>Pseudomonadota</taxon>
        <taxon>Gammaproteobacteria</taxon>
        <taxon>Candidatus Competibacteraceae</taxon>
        <taxon>Plasticicumulans</taxon>
    </lineage>
</organism>
<dbReference type="CDD" id="cd01948">
    <property type="entry name" value="EAL"/>
    <property type="match status" value="1"/>
</dbReference>
<dbReference type="GO" id="GO:0071111">
    <property type="term" value="F:cyclic-guanylate-specific phosphodiesterase activity"/>
    <property type="evidence" value="ECO:0007669"/>
    <property type="project" value="InterPro"/>
</dbReference>
<dbReference type="PANTHER" id="PTHR33121">
    <property type="entry name" value="CYCLIC DI-GMP PHOSPHODIESTERASE PDEF"/>
    <property type="match status" value="1"/>
</dbReference>
<comment type="caution">
    <text evidence="3">The sequence shown here is derived from an EMBL/GenBank/DDBJ whole genome shotgun (WGS) entry which is preliminary data.</text>
</comment>
<dbReference type="Proteomes" id="UP000295765">
    <property type="component" value="Unassembled WGS sequence"/>
</dbReference>
<dbReference type="InterPro" id="IPR008984">
    <property type="entry name" value="SMAD_FHA_dom_sf"/>
</dbReference>
<sequence>MRAFDVANLPGRWNFGEIAVGDTHNNEGWYLEGVNEAGEHWFVRISASPFTIGRVDTNNLFLRNDGVSRVHAVLEFDPDGRLWLRDGSSTNGTFVNYQRLDPAQPVPLGDGDIIHFAKMAFRCVRREVTQITAPAVAPSPGTTLQPSLQLPETFVAQSQESSLREMLAGCMVQPFFQPIVRLNPAPALVAYELLGRGAHPALPQSPPQLLRIAHALGRIVDLSELWRTVGVKRALELHAPCLFVNTVPAEMAPDFLHRSLGALRTQAPHLPVVLEVHEHAVADVSLMSEVRHLLTELDMQLAYDDFGAGQARLVELMEVPPEVLKYDIGLIRGIDRKPPHVQELVRDLVRMARSLGVLTLAEGIETDEEAAFCVAAGFDLGQGYRYGRPTPDPLAAAA</sequence>
<dbReference type="PROSITE" id="PS50883">
    <property type="entry name" value="EAL"/>
    <property type="match status" value="1"/>
</dbReference>
<dbReference type="SUPFAM" id="SSF141868">
    <property type="entry name" value="EAL domain-like"/>
    <property type="match status" value="1"/>
</dbReference>
<dbReference type="InterPro" id="IPR001633">
    <property type="entry name" value="EAL_dom"/>
</dbReference>